<dbReference type="InterPro" id="IPR043145">
    <property type="entry name" value="Znf_ZZ_sf"/>
</dbReference>
<keyword evidence="18" id="KW-1185">Reference proteome</keyword>
<feature type="compositionally biased region" description="Polar residues" evidence="13">
    <location>
        <begin position="181"/>
        <end position="191"/>
    </location>
</feature>
<dbReference type="SUPFAM" id="SSF46934">
    <property type="entry name" value="UBA-like"/>
    <property type="match status" value="1"/>
</dbReference>
<organism evidence="17 18">
    <name type="scientific">Crotalaria pallida</name>
    <name type="common">Smooth rattlebox</name>
    <name type="synonym">Crotalaria striata</name>
    <dbReference type="NCBI Taxonomy" id="3830"/>
    <lineage>
        <taxon>Eukaryota</taxon>
        <taxon>Viridiplantae</taxon>
        <taxon>Streptophyta</taxon>
        <taxon>Embryophyta</taxon>
        <taxon>Tracheophyta</taxon>
        <taxon>Spermatophyta</taxon>
        <taxon>Magnoliopsida</taxon>
        <taxon>eudicotyledons</taxon>
        <taxon>Gunneridae</taxon>
        <taxon>Pentapetalae</taxon>
        <taxon>rosids</taxon>
        <taxon>fabids</taxon>
        <taxon>Fabales</taxon>
        <taxon>Fabaceae</taxon>
        <taxon>Papilionoideae</taxon>
        <taxon>50 kb inversion clade</taxon>
        <taxon>genistoids sensu lato</taxon>
        <taxon>core genistoids</taxon>
        <taxon>Crotalarieae</taxon>
        <taxon>Crotalaria</taxon>
    </lineage>
</organism>
<dbReference type="PROSITE" id="PS50135">
    <property type="entry name" value="ZF_ZZ_2"/>
    <property type="match status" value="1"/>
</dbReference>
<evidence type="ECO:0000256" key="2">
    <source>
        <dbReference type="ARBA" id="ARBA00004419"/>
    </source>
</evidence>
<name>A0AAN9PBS1_CROPI</name>
<feature type="compositionally biased region" description="Low complexity" evidence="13">
    <location>
        <begin position="93"/>
        <end position="104"/>
    </location>
</feature>
<dbReference type="Pfam" id="PF24932">
    <property type="entry name" value="UBA_NBR1_C"/>
    <property type="match status" value="2"/>
</dbReference>
<keyword evidence="8" id="KW-0862">Zinc</keyword>
<dbReference type="Pfam" id="PF16158">
    <property type="entry name" value="N_BRCA1_IG"/>
    <property type="match status" value="1"/>
</dbReference>
<dbReference type="Gene3D" id="3.30.60.90">
    <property type="match status" value="1"/>
</dbReference>
<dbReference type="PANTHER" id="PTHR20930">
    <property type="entry name" value="OVARIAN CARCINOMA ANTIGEN CA125-RELATED"/>
    <property type="match status" value="1"/>
</dbReference>
<feature type="domain" description="UBA" evidence="14">
    <location>
        <begin position="799"/>
        <end position="837"/>
    </location>
</feature>
<comment type="caution">
    <text evidence="17">The sequence shown here is derived from an EMBL/GenBank/DDBJ whole genome shotgun (WGS) entry which is preliminary data.</text>
</comment>
<dbReference type="PROSITE" id="PS50030">
    <property type="entry name" value="UBA"/>
    <property type="match status" value="1"/>
</dbReference>
<feature type="compositionally biased region" description="Polar residues" evidence="13">
    <location>
        <begin position="351"/>
        <end position="362"/>
    </location>
</feature>
<dbReference type="Pfam" id="PF00569">
    <property type="entry name" value="ZZ"/>
    <property type="match status" value="1"/>
</dbReference>
<dbReference type="GO" id="GO:0008270">
    <property type="term" value="F:zinc ion binding"/>
    <property type="evidence" value="ECO:0007669"/>
    <property type="project" value="UniProtKB-KW"/>
</dbReference>
<protein>
    <submittedName>
        <fullName evidence="17">Uncharacterized protein</fullName>
    </submittedName>
</protein>
<feature type="region of interest" description="Disordered" evidence="13">
    <location>
        <begin position="170"/>
        <end position="194"/>
    </location>
</feature>
<keyword evidence="9" id="KW-0653">Protein transport</keyword>
<comment type="subunit">
    <text evidence="3">Homodimers and heterodimers.</text>
</comment>
<reference evidence="17 18" key="1">
    <citation type="submission" date="2024-01" db="EMBL/GenBank/DDBJ databases">
        <title>The genomes of 5 underutilized Papilionoideae crops provide insights into root nodulation and disease resistanc.</title>
        <authorList>
            <person name="Yuan L."/>
        </authorList>
    </citation>
    <scope>NUCLEOTIDE SEQUENCE [LARGE SCALE GENOMIC DNA]</scope>
    <source>
        <strain evidence="17">ZHUSHIDOU_FW_LH</strain>
        <tissue evidence="17">Leaf</tissue>
    </source>
</reference>
<dbReference type="PROSITE" id="PS51745">
    <property type="entry name" value="PB1"/>
    <property type="match status" value="1"/>
</dbReference>
<evidence type="ECO:0000256" key="11">
    <source>
        <dbReference type="ARBA" id="ARBA00023329"/>
    </source>
</evidence>
<dbReference type="PANTHER" id="PTHR20930:SF0">
    <property type="entry name" value="PROTEIN ILRUN"/>
    <property type="match status" value="1"/>
</dbReference>
<sequence>MESALVIKVKYGDTLRRFSARVNENKQLDLDMVGLKAKIGSLFNFSADANFILRYSDEDGDMVTLVDDDDIHDMMRQRLRFLRIFVHMTNDSAGKSNANSSGNATPSRSPQVPDPYTFLTGRNAVADVLKSVHEPLHEVLSNISLVSKAASPVLANLADTITKVGKPILNSHSKPNVAAGPSSTNAATGENASPEVKGSYTYVHPTLPSLNDVLSKMGNSPFGSPYQPHVSYGPSTKNGVPGECVTSEATFPQYTFCESATSGSPFHAFGRDFIFNMGKPVYQWPHVAGAGSGTGVSGEHVIHEAKGSQSTYVDSTSNGSQPADAGNVGGGVKGRVAPVDLNIPPIEPIPKTSQSSNVNIAQPNGKKGKTPANDGFAGKGKISGTSSSSDAPNDDSNWTHSTAYIKTPIYTRGSKISGASSSSAAPNNGSTRSTSSAFNTCPFYGPHPFKRSHSHAMTMSGMFHKGVRCDGCGAYPITGPRFKSKVKENYDLCSICFNTMGNATDYNRIDRFPHGCFPTLPHTLKVVRPKLDSRFILDVNVIDGTMMAPSTAFTKIWRIRNSGSLVWPMGTQLVWIGGDKFSDSHSVDLEIPVEGVPVEKELDIAVEFRAPQSPGRYISYWRMASPSGQKFGQRVWVLIQVDASLKDSFYDSSQGLNLNIPLDVSGSTLPQIIDINVQPTDEDSFLNAPTVIENQQAVHNHLMQVLEKEFPINEATFVSASASPPASSAASAATAAMASSASATAATAPSAPAPTVAPSSVSYPIVDLTESTPAGSNNPFSAVDAPASSSSLGAGGNEAVEETLLKELEAMGFKQVDLNKEILRINEYNLEQAVEDLCGVSDWDPILEELYEMGFRDNDMNKKLLLKNNGSIKRVVMDLINGEQP</sequence>
<dbReference type="CDD" id="cd14947">
    <property type="entry name" value="NBR1_like"/>
    <property type="match status" value="1"/>
</dbReference>
<dbReference type="EMBL" id="JAYWIO010000001">
    <property type="protein sequence ID" value="KAK7291604.1"/>
    <property type="molecule type" value="Genomic_DNA"/>
</dbReference>
<keyword evidence="6" id="KW-0479">Metal-binding</keyword>
<dbReference type="SUPFAM" id="SSF54277">
    <property type="entry name" value="CAD &amp; PB1 domains"/>
    <property type="match status" value="1"/>
</dbReference>
<dbReference type="InterPro" id="IPR013783">
    <property type="entry name" value="Ig-like_fold"/>
</dbReference>
<dbReference type="InterPro" id="IPR053793">
    <property type="entry name" value="PB1-like"/>
</dbReference>
<accession>A0AAN9PBS1</accession>
<dbReference type="InterPro" id="IPR000270">
    <property type="entry name" value="PB1_dom"/>
</dbReference>
<keyword evidence="7 12" id="KW-0863">Zinc-finger</keyword>
<evidence type="ECO:0000256" key="9">
    <source>
        <dbReference type="ARBA" id="ARBA00022927"/>
    </source>
</evidence>
<dbReference type="GO" id="GO:0015031">
    <property type="term" value="P:protein transport"/>
    <property type="evidence" value="ECO:0007669"/>
    <property type="project" value="UniProtKB-KW"/>
</dbReference>
<dbReference type="Proteomes" id="UP001372338">
    <property type="component" value="Unassembled WGS sequence"/>
</dbReference>
<keyword evidence="10" id="KW-0072">Autophagy</keyword>
<evidence type="ECO:0000256" key="1">
    <source>
        <dbReference type="ARBA" id="ARBA00004116"/>
    </source>
</evidence>
<dbReference type="Gene3D" id="3.10.20.90">
    <property type="entry name" value="Phosphatidylinositol 3-kinase Catalytic Subunit, Chain A, domain 1"/>
    <property type="match status" value="1"/>
</dbReference>
<dbReference type="GO" id="GO:0006914">
    <property type="term" value="P:autophagy"/>
    <property type="evidence" value="ECO:0007669"/>
    <property type="project" value="UniProtKB-KW"/>
</dbReference>
<evidence type="ECO:0000256" key="13">
    <source>
        <dbReference type="SAM" id="MobiDB-lite"/>
    </source>
</evidence>
<dbReference type="InterPro" id="IPR009060">
    <property type="entry name" value="UBA-like_sf"/>
</dbReference>
<keyword evidence="5" id="KW-0926">Vacuole</keyword>
<dbReference type="GO" id="GO:0031410">
    <property type="term" value="C:cytoplasmic vesicle"/>
    <property type="evidence" value="ECO:0007669"/>
    <property type="project" value="UniProtKB-KW"/>
</dbReference>
<evidence type="ECO:0000256" key="8">
    <source>
        <dbReference type="ARBA" id="ARBA00022833"/>
    </source>
</evidence>
<feature type="domain" description="ZZ-type" evidence="15">
    <location>
        <begin position="464"/>
        <end position="532"/>
    </location>
</feature>
<evidence type="ECO:0000313" key="17">
    <source>
        <dbReference type="EMBL" id="KAK7291604.1"/>
    </source>
</evidence>
<gene>
    <name evidence="17" type="ORF">RIF29_06878</name>
</gene>
<feature type="region of interest" description="Disordered" evidence="13">
    <location>
        <begin position="305"/>
        <end position="399"/>
    </location>
</feature>
<proteinExistence type="predicted"/>
<keyword evidence="11" id="KW-0968">Cytoplasmic vesicle</keyword>
<evidence type="ECO:0000256" key="3">
    <source>
        <dbReference type="ARBA" id="ARBA00011726"/>
    </source>
</evidence>
<dbReference type="Gene3D" id="2.60.40.10">
    <property type="entry name" value="Immunoglobulins"/>
    <property type="match status" value="1"/>
</dbReference>
<evidence type="ECO:0000256" key="6">
    <source>
        <dbReference type="ARBA" id="ARBA00022723"/>
    </source>
</evidence>
<dbReference type="InterPro" id="IPR015940">
    <property type="entry name" value="UBA"/>
</dbReference>
<evidence type="ECO:0000259" key="16">
    <source>
        <dbReference type="PROSITE" id="PS51745"/>
    </source>
</evidence>
<feature type="domain" description="PB1" evidence="16">
    <location>
        <begin position="4"/>
        <end position="89"/>
    </location>
</feature>
<feature type="compositionally biased region" description="Low complexity" evidence="13">
    <location>
        <begin position="379"/>
        <end position="396"/>
    </location>
</feature>
<dbReference type="GO" id="GO:0005776">
    <property type="term" value="C:autophagosome"/>
    <property type="evidence" value="ECO:0007669"/>
    <property type="project" value="UniProtKB-SubCell"/>
</dbReference>
<evidence type="ECO:0000256" key="10">
    <source>
        <dbReference type="ARBA" id="ARBA00023006"/>
    </source>
</evidence>
<dbReference type="InterPro" id="IPR032350">
    <property type="entry name" value="Nbr1_FW"/>
</dbReference>
<dbReference type="SMART" id="SM00291">
    <property type="entry name" value="ZnF_ZZ"/>
    <property type="match status" value="1"/>
</dbReference>
<dbReference type="InterPro" id="IPR056893">
    <property type="entry name" value="UBA_Nbr1_C"/>
</dbReference>
<dbReference type="SMART" id="SM00666">
    <property type="entry name" value="PB1"/>
    <property type="match status" value="1"/>
</dbReference>
<dbReference type="InterPro" id="IPR000433">
    <property type="entry name" value="Znf_ZZ"/>
</dbReference>
<keyword evidence="4" id="KW-0813">Transport</keyword>
<evidence type="ECO:0000259" key="15">
    <source>
        <dbReference type="PROSITE" id="PS50135"/>
    </source>
</evidence>
<dbReference type="AlphaFoldDB" id="A0AAN9PBS1"/>
<evidence type="ECO:0000256" key="4">
    <source>
        <dbReference type="ARBA" id="ARBA00022448"/>
    </source>
</evidence>
<evidence type="ECO:0000313" key="18">
    <source>
        <dbReference type="Proteomes" id="UP001372338"/>
    </source>
</evidence>
<dbReference type="Pfam" id="PF00564">
    <property type="entry name" value="PB1"/>
    <property type="match status" value="1"/>
</dbReference>
<evidence type="ECO:0000259" key="14">
    <source>
        <dbReference type="PROSITE" id="PS50030"/>
    </source>
</evidence>
<evidence type="ECO:0000256" key="7">
    <source>
        <dbReference type="ARBA" id="ARBA00022771"/>
    </source>
</evidence>
<dbReference type="CDD" id="cd14319">
    <property type="entry name" value="UBA_NBR1"/>
    <property type="match status" value="2"/>
</dbReference>
<dbReference type="FunFam" id="1.10.8.10:FF:000085">
    <property type="entry name" value="protein NBR1 homolog"/>
    <property type="match status" value="1"/>
</dbReference>
<evidence type="ECO:0000256" key="5">
    <source>
        <dbReference type="ARBA" id="ARBA00022554"/>
    </source>
</evidence>
<feature type="compositionally biased region" description="Polar residues" evidence="13">
    <location>
        <begin position="307"/>
        <end position="321"/>
    </location>
</feature>
<dbReference type="Gene3D" id="1.10.8.10">
    <property type="entry name" value="DNA helicase RuvA subunit, C-terminal domain"/>
    <property type="match status" value="2"/>
</dbReference>
<dbReference type="SUPFAM" id="SSF57850">
    <property type="entry name" value="RING/U-box"/>
    <property type="match status" value="1"/>
</dbReference>
<feature type="region of interest" description="Disordered" evidence="13">
    <location>
        <begin position="93"/>
        <end position="114"/>
    </location>
</feature>
<evidence type="ECO:0000256" key="12">
    <source>
        <dbReference type="PROSITE-ProRule" id="PRU00228"/>
    </source>
</evidence>
<comment type="subcellular location">
    <subcellularLocation>
        <location evidence="2">Cytoplasmic vesicle</location>
        <location evidence="2">Autophagosome</location>
    </subcellularLocation>
    <subcellularLocation>
        <location evidence="1">Vacuole</location>
    </subcellularLocation>
</comment>